<dbReference type="EMBL" id="JAXLQG010000003">
    <property type="protein sequence ID" value="KAK5542576.1"/>
    <property type="molecule type" value="Genomic_DNA"/>
</dbReference>
<keyword evidence="2" id="KW-1185">Reference proteome</keyword>
<organism evidence="1 2">
    <name type="scientific">Vermiconidia calcicola</name>
    <dbReference type="NCBI Taxonomy" id="1690605"/>
    <lineage>
        <taxon>Eukaryota</taxon>
        <taxon>Fungi</taxon>
        <taxon>Dikarya</taxon>
        <taxon>Ascomycota</taxon>
        <taxon>Pezizomycotina</taxon>
        <taxon>Dothideomycetes</taxon>
        <taxon>Dothideomycetidae</taxon>
        <taxon>Mycosphaerellales</taxon>
        <taxon>Extremaceae</taxon>
        <taxon>Vermiconidia</taxon>
    </lineage>
</organism>
<evidence type="ECO:0008006" key="3">
    <source>
        <dbReference type="Google" id="ProtNLM"/>
    </source>
</evidence>
<name>A0AAV9QG04_9PEZI</name>
<reference evidence="1 2" key="1">
    <citation type="submission" date="2023-06" db="EMBL/GenBank/DDBJ databases">
        <title>Black Yeasts Isolated from many extreme environments.</title>
        <authorList>
            <person name="Coleine C."/>
            <person name="Stajich J.E."/>
            <person name="Selbmann L."/>
        </authorList>
    </citation>
    <scope>NUCLEOTIDE SEQUENCE [LARGE SCALE GENOMIC DNA]</scope>
    <source>
        <strain evidence="1 2">CCFEE 5887</strain>
    </source>
</reference>
<sequence length="332" mass="39159">MSGLRGFDVHPIWRYEAFRQVNFRHSLAPADLDRPVYNLSRRLYERMEPALRLATLFLIMASPDLARIMYGSLETQINAAGQPEQRLKAWRSTPAKLKAFERELVQISKQYRFTWLPYQAANPQLDCPYEKEDTAITEVKSCPLNRRPLKEFYVQSALGDHWGLFLERQDWDTIQQIEKDSQLLLLAVTLIHELAHAVWWHRLCPHYEYNQRYIRQRDFDPTEPKMGLRPWAECGYVIEGMMLGGFLSFANVVHSTTVPPYRIPPVDRLLFTSINHQTGAWRINEVRQYDVSDFFDPDTWDWDAEDEEYPNFAVLRARLNTQPPLQVQLRPF</sequence>
<evidence type="ECO:0000313" key="2">
    <source>
        <dbReference type="Proteomes" id="UP001345827"/>
    </source>
</evidence>
<dbReference type="AlphaFoldDB" id="A0AAV9QG04"/>
<proteinExistence type="predicted"/>
<dbReference type="Proteomes" id="UP001345827">
    <property type="component" value="Unassembled WGS sequence"/>
</dbReference>
<comment type="caution">
    <text evidence="1">The sequence shown here is derived from an EMBL/GenBank/DDBJ whole genome shotgun (WGS) entry which is preliminary data.</text>
</comment>
<evidence type="ECO:0000313" key="1">
    <source>
        <dbReference type="EMBL" id="KAK5542576.1"/>
    </source>
</evidence>
<gene>
    <name evidence="1" type="ORF">LTR25_002462</name>
</gene>
<protein>
    <recommendedName>
        <fullName evidence="3">SprT-like family protein</fullName>
    </recommendedName>
</protein>
<accession>A0AAV9QG04</accession>